<dbReference type="OrthoDB" id="5694214at2"/>
<evidence type="ECO:0000256" key="1">
    <source>
        <dbReference type="ARBA" id="ARBA00004442"/>
    </source>
</evidence>
<dbReference type="PROSITE" id="PS51257">
    <property type="entry name" value="PROKAR_LIPOPROTEIN"/>
    <property type="match status" value="1"/>
</dbReference>
<dbReference type="InterPro" id="IPR011990">
    <property type="entry name" value="TPR-like_helical_dom_sf"/>
</dbReference>
<dbReference type="Pfam" id="PF07980">
    <property type="entry name" value="SusD_RagB"/>
    <property type="match status" value="1"/>
</dbReference>
<evidence type="ECO:0000256" key="5">
    <source>
        <dbReference type="ARBA" id="ARBA00023237"/>
    </source>
</evidence>
<dbReference type="AlphaFoldDB" id="A0A1M5DKT3"/>
<evidence type="ECO:0000259" key="7">
    <source>
        <dbReference type="Pfam" id="PF14322"/>
    </source>
</evidence>
<gene>
    <name evidence="8" type="ORF">SAMN05444274_107145</name>
</gene>
<comment type="subcellular location">
    <subcellularLocation>
        <location evidence="1">Cell outer membrane</location>
    </subcellularLocation>
</comment>
<dbReference type="STRING" id="1484053.SAMN05444274_107145"/>
<evidence type="ECO:0000256" key="3">
    <source>
        <dbReference type="ARBA" id="ARBA00022729"/>
    </source>
</evidence>
<dbReference type="SUPFAM" id="SSF48452">
    <property type="entry name" value="TPR-like"/>
    <property type="match status" value="1"/>
</dbReference>
<dbReference type="Pfam" id="PF14322">
    <property type="entry name" value="SusD-like_3"/>
    <property type="match status" value="1"/>
</dbReference>
<evidence type="ECO:0000313" key="9">
    <source>
        <dbReference type="Proteomes" id="UP000184164"/>
    </source>
</evidence>
<dbReference type="InterPro" id="IPR033985">
    <property type="entry name" value="SusD-like_N"/>
</dbReference>
<comment type="similarity">
    <text evidence="2">Belongs to the SusD family.</text>
</comment>
<keyword evidence="4" id="KW-0472">Membrane</keyword>
<dbReference type="Gene3D" id="1.25.40.390">
    <property type="match status" value="1"/>
</dbReference>
<dbReference type="GO" id="GO:0009279">
    <property type="term" value="C:cell outer membrane"/>
    <property type="evidence" value="ECO:0007669"/>
    <property type="project" value="UniProtKB-SubCell"/>
</dbReference>
<dbReference type="RefSeq" id="WP_073002754.1">
    <property type="nucleotide sequence ID" value="NZ_FQUM01000007.1"/>
</dbReference>
<name>A0A1M5DKT3_9BACT</name>
<reference evidence="8 9" key="1">
    <citation type="submission" date="2016-11" db="EMBL/GenBank/DDBJ databases">
        <authorList>
            <person name="Jaros S."/>
            <person name="Januszkiewicz K."/>
            <person name="Wedrychowicz H."/>
        </authorList>
    </citation>
    <scope>NUCLEOTIDE SEQUENCE [LARGE SCALE GENOMIC DNA]</scope>
    <source>
        <strain evidence="8 9">DSM 26910</strain>
    </source>
</reference>
<keyword evidence="3" id="KW-0732">Signal</keyword>
<evidence type="ECO:0000256" key="4">
    <source>
        <dbReference type="ARBA" id="ARBA00023136"/>
    </source>
</evidence>
<keyword evidence="9" id="KW-1185">Reference proteome</keyword>
<organism evidence="8 9">
    <name type="scientific">Mariniphaga anaerophila</name>
    <dbReference type="NCBI Taxonomy" id="1484053"/>
    <lineage>
        <taxon>Bacteria</taxon>
        <taxon>Pseudomonadati</taxon>
        <taxon>Bacteroidota</taxon>
        <taxon>Bacteroidia</taxon>
        <taxon>Marinilabiliales</taxon>
        <taxon>Prolixibacteraceae</taxon>
        <taxon>Mariniphaga</taxon>
    </lineage>
</organism>
<feature type="domain" description="SusD-like N-terminal" evidence="7">
    <location>
        <begin position="107"/>
        <end position="224"/>
    </location>
</feature>
<accession>A0A1M5DKT3</accession>
<dbReference type="EMBL" id="FQUM01000007">
    <property type="protein sequence ID" value="SHF67583.1"/>
    <property type="molecule type" value="Genomic_DNA"/>
</dbReference>
<dbReference type="Proteomes" id="UP000184164">
    <property type="component" value="Unassembled WGS sequence"/>
</dbReference>
<dbReference type="InterPro" id="IPR012944">
    <property type="entry name" value="SusD_RagB_dom"/>
</dbReference>
<evidence type="ECO:0000259" key="6">
    <source>
        <dbReference type="Pfam" id="PF07980"/>
    </source>
</evidence>
<evidence type="ECO:0000313" key="8">
    <source>
        <dbReference type="EMBL" id="SHF67583.1"/>
    </source>
</evidence>
<proteinExistence type="inferred from homology"/>
<protein>
    <submittedName>
        <fullName evidence="8">Starch-binding associating with outer membrane</fullName>
    </submittedName>
</protein>
<keyword evidence="5" id="KW-0998">Cell outer membrane</keyword>
<sequence>MKIIKNYLLVLIILVTASCSEDYLETKPLSFYAPENVYTNAEGFNSLLITMKKDFAIVGYDQFCIMADQNAYSDLCVPASYNNLTIRDLVNSLTPAVTTGDTRFQFHNRLFDQAYYAVRNPNVLISRIDDVEWKNEQEKNFFLASAYFYRAYWYYFLINTYGDVPFIGEELTGPKLDFYTHSRWTILNKIQADMEFAVQWLPVNANPGEITRGAANHLLTKIYLANTEFDKAIASATAVIDGPYALMRDRFGSYKNDLGRNVFWDLHRVENINAPENTETICSLIDRFEAPENAQNVGIQSGVYRGNTLPRTYNCQWWHATTLDSQGKNGTIGSGAQYDTLFRGAATARPSVYYLYEIWDHERDLRRADLNWVDPHEIMYNRTTSVDYGKPLNPNYFASVIDSFSNIYAIPHYKTFIPEQNPPGDAFGGSGDTYIFRLAGTYLLRAEAYFWKGQLDLAAADLNMVRQRAGTLPISGSQVTIDEIFDERARELFTEEPRFAELTRVSFIMAKQNIGGYSLNNFHQSNYFYDRSISTNVFWRTNFQARFSGEPFRIAPYNVLWPIPETVITANTKGVINQNVGYSGTENNVPPLEVIE</sequence>
<evidence type="ECO:0000256" key="2">
    <source>
        <dbReference type="ARBA" id="ARBA00006275"/>
    </source>
</evidence>
<feature type="domain" description="RagB/SusD" evidence="6">
    <location>
        <begin position="360"/>
        <end position="582"/>
    </location>
</feature>